<sequence length="227" mass="26217">MHLISDRLRDQTTRFAKEIQALLNCTIAHHVQVKAVALSKGDDRLFMLGHLLTKNTLTAQRFKLKPRAPKAELWMDVSFQLRLDAEREHLMVHKSFFGLFGAQDAKHGLFHYDYERDKADGYPDAHLQVDASSELFTTLNDPRRDVGRSLAQVHFPVGGKRFRPCLEDVIEFLIVERLVDAKDGYEKVIEAGREGFRKNQLMAAMRRDPATVEAFVERYGPKRLRRE</sequence>
<organism evidence="1 2">
    <name type="scientific">Streptomyces shaanxiensis</name>
    <dbReference type="NCBI Taxonomy" id="653357"/>
    <lineage>
        <taxon>Bacteria</taxon>
        <taxon>Bacillati</taxon>
        <taxon>Actinomycetota</taxon>
        <taxon>Actinomycetes</taxon>
        <taxon>Kitasatosporales</taxon>
        <taxon>Streptomycetaceae</taxon>
        <taxon>Streptomyces</taxon>
    </lineage>
</organism>
<reference evidence="2" key="1">
    <citation type="journal article" date="2019" name="Int. J. Syst. Evol. Microbiol.">
        <title>The Global Catalogue of Microorganisms (GCM) 10K type strain sequencing project: providing services to taxonomists for standard genome sequencing and annotation.</title>
        <authorList>
            <consortium name="The Broad Institute Genomics Platform"/>
            <consortium name="The Broad Institute Genome Sequencing Center for Infectious Disease"/>
            <person name="Wu L."/>
            <person name="Ma J."/>
        </authorList>
    </citation>
    <scope>NUCLEOTIDE SEQUENCE [LARGE SCALE GENOMIC DNA]</scope>
    <source>
        <strain evidence="2">JCM 16925</strain>
    </source>
</reference>
<dbReference type="Proteomes" id="UP001499984">
    <property type="component" value="Unassembled WGS sequence"/>
</dbReference>
<proteinExistence type="predicted"/>
<keyword evidence="2" id="KW-1185">Reference proteome</keyword>
<gene>
    <name evidence="1" type="ORF">GCM10022233_21780</name>
</gene>
<protein>
    <submittedName>
        <fullName evidence="1">Uncharacterized protein</fullName>
    </submittedName>
</protein>
<dbReference type="EMBL" id="BAAAZY010000007">
    <property type="protein sequence ID" value="GAA4050817.1"/>
    <property type="molecule type" value="Genomic_DNA"/>
</dbReference>
<evidence type="ECO:0000313" key="2">
    <source>
        <dbReference type="Proteomes" id="UP001499984"/>
    </source>
</evidence>
<name>A0ABP7URH1_9ACTN</name>
<accession>A0ABP7URH1</accession>
<evidence type="ECO:0000313" key="1">
    <source>
        <dbReference type="EMBL" id="GAA4050817.1"/>
    </source>
</evidence>
<comment type="caution">
    <text evidence="1">The sequence shown here is derived from an EMBL/GenBank/DDBJ whole genome shotgun (WGS) entry which is preliminary data.</text>
</comment>